<accession>A0A1I7JVE0</accession>
<feature type="transmembrane region" description="Helical" evidence="1">
    <location>
        <begin position="173"/>
        <end position="194"/>
    </location>
</feature>
<organism evidence="2 3">
    <name type="scientific">Pseudoduganella namucuonensis</name>
    <dbReference type="NCBI Taxonomy" id="1035707"/>
    <lineage>
        <taxon>Bacteria</taxon>
        <taxon>Pseudomonadati</taxon>
        <taxon>Pseudomonadota</taxon>
        <taxon>Betaproteobacteria</taxon>
        <taxon>Burkholderiales</taxon>
        <taxon>Oxalobacteraceae</taxon>
        <taxon>Telluria group</taxon>
        <taxon>Pseudoduganella</taxon>
    </lineage>
</organism>
<keyword evidence="1" id="KW-0812">Transmembrane</keyword>
<gene>
    <name evidence="2" type="ORF">SAMN05216552_101349</name>
</gene>
<name>A0A1I7JVE0_9BURK</name>
<feature type="transmembrane region" description="Helical" evidence="1">
    <location>
        <begin position="77"/>
        <end position="95"/>
    </location>
</feature>
<protein>
    <submittedName>
        <fullName evidence="2">Uncharacterized protein</fullName>
    </submittedName>
</protein>
<feature type="transmembrane region" description="Helical" evidence="1">
    <location>
        <begin position="214"/>
        <end position="247"/>
    </location>
</feature>
<evidence type="ECO:0000313" key="2">
    <source>
        <dbReference type="EMBL" id="SFU89106.1"/>
    </source>
</evidence>
<feature type="transmembrane region" description="Helical" evidence="1">
    <location>
        <begin position="120"/>
        <end position="140"/>
    </location>
</feature>
<dbReference type="Proteomes" id="UP000199391">
    <property type="component" value="Unassembled WGS sequence"/>
</dbReference>
<dbReference type="AlphaFoldDB" id="A0A1I7JVE0"/>
<reference evidence="3" key="1">
    <citation type="submission" date="2016-10" db="EMBL/GenBank/DDBJ databases">
        <authorList>
            <person name="Varghese N."/>
            <person name="Submissions S."/>
        </authorList>
    </citation>
    <scope>NUCLEOTIDE SEQUENCE [LARGE SCALE GENOMIC DNA]</scope>
    <source>
        <strain evidence="3">CGMCC 1.11014</strain>
    </source>
</reference>
<keyword evidence="3" id="KW-1185">Reference proteome</keyword>
<evidence type="ECO:0000313" key="3">
    <source>
        <dbReference type="Proteomes" id="UP000199391"/>
    </source>
</evidence>
<proteinExistence type="predicted"/>
<sequence length="361" mass="40354">MGCAWQCGLSQLRCRIAKSINGEKKLDKFKRKVVRMLLLPRMPLLRGFIKGMALVLTASLLMSAFIPSPTKSEVLRFHIALIALIIFVSVPYILLSPAKRVQRLRWARSAIAELTIEQRLYVRVSVLLMIMLIVFMTGTGQWMKEFLVLSLLFIAYVAARDVLRWYRILSETVLGKGVIALGFASASSIAYGLAGQKIAGIIHVTPKNFTHTNLLVAIMMIPFLITLAGAFLSAVGIAFSSFFMALFTFPNIDKIQTWLFAGEWQFSKVRFARLTLFFQTFLFSLVGLGLFTFGRQGMAWYETAVARQIPSLVYELDMYHGTECKLKTGSKLAPLGDGKFLIAVKSPSGELNFPPPVKCDE</sequence>
<keyword evidence="1" id="KW-0472">Membrane</keyword>
<dbReference type="EMBL" id="FPBO01000013">
    <property type="protein sequence ID" value="SFU89106.1"/>
    <property type="molecule type" value="Genomic_DNA"/>
</dbReference>
<keyword evidence="1" id="KW-1133">Transmembrane helix</keyword>
<feature type="transmembrane region" description="Helical" evidence="1">
    <location>
        <begin position="274"/>
        <end position="293"/>
    </location>
</feature>
<feature type="transmembrane region" description="Helical" evidence="1">
    <location>
        <begin position="44"/>
        <end position="65"/>
    </location>
</feature>
<evidence type="ECO:0000256" key="1">
    <source>
        <dbReference type="SAM" id="Phobius"/>
    </source>
</evidence>